<dbReference type="Proteomes" id="UP000694865">
    <property type="component" value="Unplaced"/>
</dbReference>
<dbReference type="Pfam" id="PF03564">
    <property type="entry name" value="DUF1759"/>
    <property type="match status" value="1"/>
</dbReference>
<sequence>MASHIRDPGYTSSYGRPIKLTDKALENEYEENKKRYEHAYRQLHGIMQNTYDLIANNGDSKAIHEGYKECLFLCERFLQCEHEYRALLHEDEFSKHESIFLQRREYIESFKSAVQSFFAKEQDKKDRHADVDQYDSVSQTSRASRKSKSSKASSCSTHTNISMLRLQEDQKRAEYAARTAAHQERMRLESAALQRRRQIDKEKRRLELIREQSLLEIKEMQDDLEFEIRNMKEEIDLKEVIAVSENKSKVLDQYEQDGSQSGTKTTYHGLLKEPSSHADETRYANTGDCDTRPTEGRRKRFSPDTPGISSLNPTPLPRYTCSRHRPPSVTLPNYEHILHQPLEDSNNHIDESQTSPRQTDSAGALNRLADILSSRQEELPRKEPDVFSGNVYDYPAWITSFQTLVEQRKPLSADRLYYLGKYTTGEAKDVIKGLLTLSSEKAYIKAKKLLAERYGDKLIVADTYKKQINDWPQIKSSDGKELRKFTDFLLHCETAMTTIGYLRVLNDPDEQKKVLRKIPKSISDRWMRKVDSVLNDESHMTHGDSYDRYPPFAELCQFLSREARIACSPANLKADDKKEDSKRGKCSKYSGARSFATEADEIKKTAAVEEQPTSTIDTAKVKRCCVLCKGEHILEKCKDFLKMKYTERKAVVMSKGLCMGCLKWGT</sequence>
<feature type="compositionally biased region" description="Polar residues" evidence="2">
    <location>
        <begin position="256"/>
        <end position="266"/>
    </location>
</feature>
<feature type="coiled-coil region" evidence="1">
    <location>
        <begin position="203"/>
        <end position="234"/>
    </location>
</feature>
<proteinExistence type="predicted"/>
<dbReference type="InterPro" id="IPR005312">
    <property type="entry name" value="DUF1759"/>
</dbReference>
<evidence type="ECO:0000313" key="3">
    <source>
        <dbReference type="Proteomes" id="UP000694865"/>
    </source>
</evidence>
<dbReference type="RefSeq" id="XP_006822330.1">
    <property type="nucleotide sequence ID" value="XM_006822267.1"/>
</dbReference>
<feature type="compositionally biased region" description="Basic and acidic residues" evidence="2">
    <location>
        <begin position="270"/>
        <end position="282"/>
    </location>
</feature>
<evidence type="ECO:0000256" key="2">
    <source>
        <dbReference type="SAM" id="MobiDB-lite"/>
    </source>
</evidence>
<gene>
    <name evidence="4" type="primary">LOC102807587</name>
</gene>
<evidence type="ECO:0000313" key="4">
    <source>
        <dbReference type="RefSeq" id="XP_006822330.1"/>
    </source>
</evidence>
<reference evidence="4" key="1">
    <citation type="submission" date="2025-08" db="UniProtKB">
        <authorList>
            <consortium name="RefSeq"/>
        </authorList>
    </citation>
    <scope>IDENTIFICATION</scope>
    <source>
        <tissue evidence="4">Testes</tissue>
    </source>
</reference>
<accession>A0ABM0MQN9</accession>
<feature type="region of interest" description="Disordered" evidence="2">
    <location>
        <begin position="128"/>
        <end position="163"/>
    </location>
</feature>
<protein>
    <submittedName>
        <fullName evidence="4">Uncharacterized protein LOC102807587</fullName>
    </submittedName>
</protein>
<name>A0ABM0MQN9_SACKO</name>
<dbReference type="PANTHER" id="PTHR47331">
    <property type="entry name" value="PHD-TYPE DOMAIN-CONTAINING PROTEIN"/>
    <property type="match status" value="1"/>
</dbReference>
<feature type="region of interest" description="Disordered" evidence="2">
    <location>
        <begin position="253"/>
        <end position="331"/>
    </location>
</feature>
<organism evidence="3 4">
    <name type="scientific">Saccoglossus kowalevskii</name>
    <name type="common">Acorn worm</name>
    <dbReference type="NCBI Taxonomy" id="10224"/>
    <lineage>
        <taxon>Eukaryota</taxon>
        <taxon>Metazoa</taxon>
        <taxon>Hemichordata</taxon>
        <taxon>Enteropneusta</taxon>
        <taxon>Harrimaniidae</taxon>
        <taxon>Saccoglossus</taxon>
    </lineage>
</organism>
<dbReference type="GeneID" id="102807587"/>
<keyword evidence="3" id="KW-1185">Reference proteome</keyword>
<evidence type="ECO:0000256" key="1">
    <source>
        <dbReference type="SAM" id="Coils"/>
    </source>
</evidence>
<keyword evidence="1" id="KW-0175">Coiled coil</keyword>